<dbReference type="GO" id="GO:0006865">
    <property type="term" value="P:amino acid transport"/>
    <property type="evidence" value="ECO:0007669"/>
    <property type="project" value="UniProtKB-KW"/>
</dbReference>
<comment type="subcellular location">
    <subcellularLocation>
        <location evidence="1">Membrane</location>
        <topology evidence="1">Multi-pass membrane protein</topology>
    </subcellularLocation>
</comment>
<dbReference type="PANTHER" id="PTHR20772">
    <property type="entry name" value="PROTEIN FMP42"/>
    <property type="match status" value="1"/>
</dbReference>
<evidence type="ECO:0000313" key="10">
    <source>
        <dbReference type="Proteomes" id="UP000030745"/>
    </source>
</evidence>
<dbReference type="PANTHER" id="PTHR20772:SF2">
    <property type="entry name" value="PROTEIN FMP42"/>
    <property type="match status" value="1"/>
</dbReference>
<evidence type="ECO:0000256" key="6">
    <source>
        <dbReference type="ARBA" id="ARBA00022989"/>
    </source>
</evidence>
<sequence>MQSSLDVSRKALLLVYAILAAAVYGLLVGLWWLHSRHTAVAIDEEAQANAPSSPQYEAMDETVPLTAAPLQTQFKSFEFRYLLLFAAVHNLQSSFYFGTVNQTLTNYDDIDEVYTKAFGWILPAGFVFIPVIDTLVDRFGLPISMLSTTLLSIGYHILAMIHSLPLQILTFLLFTAFRALFYANVATCGATTFGHTNMGKILGTVYSLSAIVALLEIPAAQSANTSETGWNVLYAVSLGLPIALVPVILVYRRRFYAKTTV</sequence>
<keyword evidence="7 8" id="KW-0472">Membrane</keyword>
<proteinExistence type="inferred from homology"/>
<dbReference type="KEGG" id="spar:SPRG_17244"/>
<name>A0A067BFY9_SAPPC</name>
<dbReference type="Gene3D" id="1.20.1250.20">
    <property type="entry name" value="MFS general substrate transporter like domains"/>
    <property type="match status" value="1"/>
</dbReference>
<organism evidence="9 10">
    <name type="scientific">Saprolegnia parasitica (strain CBS 223.65)</name>
    <dbReference type="NCBI Taxonomy" id="695850"/>
    <lineage>
        <taxon>Eukaryota</taxon>
        <taxon>Sar</taxon>
        <taxon>Stramenopiles</taxon>
        <taxon>Oomycota</taxon>
        <taxon>Saprolegniomycetes</taxon>
        <taxon>Saprolegniales</taxon>
        <taxon>Saprolegniaceae</taxon>
        <taxon>Saprolegnia</taxon>
    </lineage>
</organism>
<evidence type="ECO:0000256" key="3">
    <source>
        <dbReference type="ARBA" id="ARBA00022448"/>
    </source>
</evidence>
<evidence type="ECO:0000313" key="9">
    <source>
        <dbReference type="EMBL" id="KDO17073.1"/>
    </source>
</evidence>
<feature type="transmembrane region" description="Helical" evidence="8">
    <location>
        <begin position="168"/>
        <end position="189"/>
    </location>
</feature>
<keyword evidence="5" id="KW-0029">Amino-acid transport</keyword>
<dbReference type="GeneID" id="24138797"/>
<dbReference type="Proteomes" id="UP000030745">
    <property type="component" value="Unassembled WGS sequence"/>
</dbReference>
<dbReference type="AlphaFoldDB" id="A0A067BFY9"/>
<accession>A0A067BFY9</accession>
<dbReference type="GO" id="GO:0016020">
    <property type="term" value="C:membrane"/>
    <property type="evidence" value="ECO:0007669"/>
    <property type="project" value="UniProtKB-SubCell"/>
</dbReference>
<keyword evidence="10" id="KW-1185">Reference proteome</keyword>
<keyword evidence="4 8" id="KW-0812">Transmembrane</keyword>
<dbReference type="RefSeq" id="XP_012212218.1">
    <property type="nucleotide sequence ID" value="XM_012356828.1"/>
</dbReference>
<evidence type="ECO:0000256" key="1">
    <source>
        <dbReference type="ARBA" id="ARBA00004141"/>
    </source>
</evidence>
<reference evidence="9 10" key="1">
    <citation type="journal article" date="2013" name="PLoS Genet.">
        <title>Distinctive expansion of potential virulence genes in the genome of the oomycete fish pathogen Saprolegnia parasitica.</title>
        <authorList>
            <person name="Jiang R.H."/>
            <person name="de Bruijn I."/>
            <person name="Haas B.J."/>
            <person name="Belmonte R."/>
            <person name="Lobach L."/>
            <person name="Christie J."/>
            <person name="van den Ackerveken G."/>
            <person name="Bottin A."/>
            <person name="Bulone V."/>
            <person name="Diaz-Moreno S.M."/>
            <person name="Dumas B."/>
            <person name="Fan L."/>
            <person name="Gaulin E."/>
            <person name="Govers F."/>
            <person name="Grenville-Briggs L.J."/>
            <person name="Horner N.R."/>
            <person name="Levin J.Z."/>
            <person name="Mammella M."/>
            <person name="Meijer H.J."/>
            <person name="Morris P."/>
            <person name="Nusbaum C."/>
            <person name="Oome S."/>
            <person name="Phillips A.J."/>
            <person name="van Rooyen D."/>
            <person name="Rzeszutek E."/>
            <person name="Saraiva M."/>
            <person name="Secombes C.J."/>
            <person name="Seidl M.F."/>
            <person name="Snel B."/>
            <person name="Stassen J.H."/>
            <person name="Sykes S."/>
            <person name="Tripathy S."/>
            <person name="van den Berg H."/>
            <person name="Vega-Arreguin J.C."/>
            <person name="Wawra S."/>
            <person name="Young S.K."/>
            <person name="Zeng Q."/>
            <person name="Dieguez-Uribeondo J."/>
            <person name="Russ C."/>
            <person name="Tyler B.M."/>
            <person name="van West P."/>
        </authorList>
    </citation>
    <scope>NUCLEOTIDE SEQUENCE [LARGE SCALE GENOMIC DNA]</scope>
    <source>
        <strain evidence="9 10">CBS 223.65</strain>
    </source>
</reference>
<feature type="transmembrane region" description="Helical" evidence="8">
    <location>
        <begin position="117"/>
        <end position="136"/>
    </location>
</feature>
<evidence type="ECO:0000256" key="5">
    <source>
        <dbReference type="ARBA" id="ARBA00022970"/>
    </source>
</evidence>
<evidence type="ECO:0000256" key="2">
    <source>
        <dbReference type="ARBA" id="ARBA00006595"/>
    </source>
</evidence>
<dbReference type="VEuPathDB" id="FungiDB:SPRG_17244"/>
<keyword evidence="3" id="KW-0813">Transport</keyword>
<dbReference type="InterPro" id="IPR036259">
    <property type="entry name" value="MFS_trans_sf"/>
</dbReference>
<dbReference type="InterPro" id="IPR052599">
    <property type="entry name" value="SLC43A_AATransporter"/>
</dbReference>
<protein>
    <recommendedName>
        <fullName evidence="11">Major facilitator superfamily (MFS) profile domain-containing protein</fullName>
    </recommendedName>
</protein>
<feature type="transmembrane region" description="Helical" evidence="8">
    <location>
        <begin position="232"/>
        <end position="251"/>
    </location>
</feature>
<evidence type="ECO:0000256" key="8">
    <source>
        <dbReference type="SAM" id="Phobius"/>
    </source>
</evidence>
<dbReference type="STRING" id="695850.A0A067BFY9"/>
<dbReference type="SUPFAM" id="SSF103473">
    <property type="entry name" value="MFS general substrate transporter"/>
    <property type="match status" value="1"/>
</dbReference>
<comment type="similarity">
    <text evidence="2">Belongs to the SLC43A transporter (TC 2.A.1.44) family.</text>
</comment>
<keyword evidence="6 8" id="KW-1133">Transmembrane helix</keyword>
<gene>
    <name evidence="9" type="ORF">SPRG_17244</name>
</gene>
<evidence type="ECO:0000256" key="7">
    <source>
        <dbReference type="ARBA" id="ARBA00023136"/>
    </source>
</evidence>
<feature type="transmembrane region" description="Helical" evidence="8">
    <location>
        <begin position="143"/>
        <end position="162"/>
    </location>
</feature>
<evidence type="ECO:0000256" key="4">
    <source>
        <dbReference type="ARBA" id="ARBA00022692"/>
    </source>
</evidence>
<feature type="transmembrane region" description="Helical" evidence="8">
    <location>
        <begin position="201"/>
        <end position="220"/>
    </location>
</feature>
<dbReference type="OrthoDB" id="67269at2759"/>
<evidence type="ECO:0008006" key="11">
    <source>
        <dbReference type="Google" id="ProtNLM"/>
    </source>
</evidence>
<feature type="transmembrane region" description="Helical" evidence="8">
    <location>
        <begin position="12"/>
        <end position="33"/>
    </location>
</feature>
<dbReference type="EMBL" id="KK583792">
    <property type="protein sequence ID" value="KDO17073.1"/>
    <property type="molecule type" value="Genomic_DNA"/>
</dbReference>